<keyword evidence="1" id="KW-0812">Transmembrane</keyword>
<dbReference type="GO" id="GO:0008233">
    <property type="term" value="F:peptidase activity"/>
    <property type="evidence" value="ECO:0007669"/>
    <property type="project" value="UniProtKB-KW"/>
</dbReference>
<organism evidence="2 3">
    <name type="scientific">Zunongwangia profunda (strain DSM 18752 / CCTCC AB 206139 / SM-A87)</name>
    <name type="common">Wangia profunda</name>
    <dbReference type="NCBI Taxonomy" id="655815"/>
    <lineage>
        <taxon>Bacteria</taxon>
        <taxon>Pseudomonadati</taxon>
        <taxon>Bacteroidota</taxon>
        <taxon>Flavobacteriia</taxon>
        <taxon>Flavobacteriales</taxon>
        <taxon>Flavobacteriaceae</taxon>
        <taxon>Zunongwangia</taxon>
    </lineage>
</organism>
<evidence type="ECO:0000313" key="2">
    <source>
        <dbReference type="EMBL" id="ADF51668.1"/>
    </source>
</evidence>
<dbReference type="Proteomes" id="UP000001654">
    <property type="component" value="Chromosome"/>
</dbReference>
<keyword evidence="2" id="KW-0378">Hydrolase</keyword>
<keyword evidence="1" id="KW-1133">Transmembrane helix</keyword>
<dbReference type="GO" id="GO:0006508">
    <property type="term" value="P:proteolysis"/>
    <property type="evidence" value="ECO:0007669"/>
    <property type="project" value="UniProtKB-KW"/>
</dbReference>
<dbReference type="RefSeq" id="WP_013070820.1">
    <property type="nucleotide sequence ID" value="NC_014041.1"/>
</dbReference>
<keyword evidence="3" id="KW-1185">Reference proteome</keyword>
<dbReference type="SUPFAM" id="SSF50630">
    <property type="entry name" value="Acid proteases"/>
    <property type="match status" value="1"/>
</dbReference>
<protein>
    <submittedName>
        <fullName evidence="2">Acid protease</fullName>
    </submittedName>
</protein>
<evidence type="ECO:0000256" key="1">
    <source>
        <dbReference type="SAM" id="Phobius"/>
    </source>
</evidence>
<name>D5BJK2_ZUNPS</name>
<keyword evidence="2" id="KW-0645">Protease</keyword>
<dbReference type="KEGG" id="zpr:ZPR_1332"/>
<evidence type="ECO:0000313" key="3">
    <source>
        <dbReference type="Proteomes" id="UP000001654"/>
    </source>
</evidence>
<sequence>MKVISLITKYQGIHILIMNLLFTICCLTNVSGQEMEIKPKDQSGCIPYHEKSGRLLLEASYNNESFLMIIDTYCHFSQLPSDWVVKKWKLKKTPYRHSTIDVNNKRSKVRLRLMDTISISNTFSASNFYIRPNKAFNSFEVGILGLDFFNDLNWKFDFRNNEICYNTQPYQLLNTLISNQFDRNTEFPWLTISIDQNEQKVIVDLGAGNDMMIPAGSKLGAYLIEKYKLIPRSVDSGGANKLGGSDIQYKIKLDSINIQGTPVKDVEIIISENTKSSYIGCGILKRGRLYLNFKGDSSSRGEIGLELYKH</sequence>
<dbReference type="EMBL" id="CP001650">
    <property type="protein sequence ID" value="ADF51668.1"/>
    <property type="molecule type" value="Genomic_DNA"/>
</dbReference>
<dbReference type="AlphaFoldDB" id="D5BJK2"/>
<keyword evidence="1" id="KW-0472">Membrane</keyword>
<dbReference type="HOGENOM" id="CLU_897011_0_0_10"/>
<dbReference type="InterPro" id="IPR021109">
    <property type="entry name" value="Peptidase_aspartic_dom_sf"/>
</dbReference>
<dbReference type="STRING" id="655815.ZPR_1332"/>
<proteinExistence type="predicted"/>
<dbReference type="Gene3D" id="2.40.70.10">
    <property type="entry name" value="Acid Proteases"/>
    <property type="match status" value="1"/>
</dbReference>
<dbReference type="OrthoDB" id="5580718at2"/>
<accession>D5BJK2</accession>
<reference evidence="2 3" key="1">
    <citation type="journal article" date="2010" name="BMC Genomics">
        <title>The complete genome of Zunongwangia profunda SM-A87 reveals its adaptation to the deep-sea environment and ecological role in sedimentary organic nitrogen degradation.</title>
        <authorList>
            <person name="Qin Q.L."/>
            <person name="Zhang X.Y."/>
            <person name="Wang X.M."/>
            <person name="Liu G.M."/>
            <person name="Chen X.L."/>
            <person name="Xie B.B."/>
            <person name="Dang H.Y."/>
            <person name="Zhou B.C."/>
            <person name="Yu J."/>
            <person name="Zhang Y.Z."/>
        </authorList>
    </citation>
    <scope>NUCLEOTIDE SEQUENCE [LARGE SCALE GENOMIC DNA]</scope>
    <source>
        <strain evidence="3">DSM 18752 / CCTCC AB 206139 / SM-A87</strain>
    </source>
</reference>
<feature type="transmembrane region" description="Helical" evidence="1">
    <location>
        <begin position="12"/>
        <end position="30"/>
    </location>
</feature>
<gene>
    <name evidence="2" type="ordered locus">ZPR_1332</name>
</gene>